<feature type="binding site" evidence="17">
    <location>
        <position position="226"/>
    </location>
    <ligand>
        <name>Ca(2+)</name>
        <dbReference type="ChEBI" id="CHEBI:29108"/>
        <label>3</label>
    </ligand>
</feature>
<evidence type="ECO:0000256" key="10">
    <source>
        <dbReference type="ARBA" id="ARBA00022833"/>
    </source>
</evidence>
<dbReference type="Pfam" id="PF00413">
    <property type="entry name" value="Peptidase_M10"/>
    <property type="match status" value="1"/>
</dbReference>
<feature type="region of interest" description="Disordered" evidence="22">
    <location>
        <begin position="22"/>
        <end position="50"/>
    </location>
</feature>
<feature type="binding site" evidence="17">
    <location>
        <position position="217"/>
    </location>
    <ligand>
        <name>Ca(2+)</name>
        <dbReference type="ChEBI" id="CHEBI:29108"/>
        <label>2</label>
    </ligand>
</feature>
<dbReference type="PROSITE" id="PS51642">
    <property type="entry name" value="HEMOPEXIN_2"/>
    <property type="match status" value="4"/>
</dbReference>
<keyword evidence="3" id="KW-0964">Secreted</keyword>
<dbReference type="InterPro" id="IPR033739">
    <property type="entry name" value="M10A_MMP"/>
</dbReference>
<comment type="subcellular location">
    <subcellularLocation>
        <location evidence="1">Secreted</location>
        <location evidence="1">Extracellular space</location>
        <location evidence="1">Extracellular matrix</location>
    </subcellularLocation>
</comment>
<dbReference type="InterPro" id="IPR006026">
    <property type="entry name" value="Peptidase_Metallo"/>
</dbReference>
<feature type="binding site" evidence="17">
    <location>
        <position position="455"/>
    </location>
    <ligand>
        <name>Ca(2+)</name>
        <dbReference type="ChEBI" id="CHEBI:29108"/>
        <label>4</label>
    </ligand>
</feature>
<dbReference type="Pfam" id="PF00045">
    <property type="entry name" value="Hemopexin"/>
    <property type="match status" value="3"/>
</dbReference>
<feature type="binding site" evidence="17">
    <location>
        <position position="261"/>
    </location>
    <ligand>
        <name>Zn(2+)</name>
        <dbReference type="ChEBI" id="CHEBI:29105"/>
        <label>2</label>
        <note>catalytic</note>
    </ligand>
</feature>
<feature type="binding site" evidence="17">
    <location>
        <position position="193"/>
    </location>
    <ligand>
        <name>Zn(2+)</name>
        <dbReference type="ChEBI" id="CHEBI:29105"/>
        <label>1</label>
    </ligand>
</feature>
<dbReference type="Pfam" id="PF01471">
    <property type="entry name" value="PG_binding_1"/>
    <property type="match status" value="1"/>
</dbReference>
<feature type="binding site" evidence="17">
    <location>
        <position position="314"/>
    </location>
    <ligand>
        <name>Ca(2+)</name>
        <dbReference type="ChEBI" id="CHEBI:29108"/>
        <label>4</label>
    </ligand>
</feature>
<dbReference type="InterPro" id="IPR036365">
    <property type="entry name" value="PGBD-like_sf"/>
</dbReference>
<evidence type="ECO:0000256" key="12">
    <source>
        <dbReference type="ARBA" id="ARBA00023049"/>
    </source>
</evidence>
<keyword evidence="7 23" id="KW-0732">Signal</keyword>
<dbReference type="SUPFAM" id="SSF55486">
    <property type="entry name" value="Metalloproteases ('zincins'), catalytic domain"/>
    <property type="match status" value="1"/>
</dbReference>
<dbReference type="GO" id="GO:0006508">
    <property type="term" value="P:proteolysis"/>
    <property type="evidence" value="ECO:0007669"/>
    <property type="project" value="UniProtKB-KW"/>
</dbReference>
<keyword evidence="11 17" id="KW-0106">Calcium</keyword>
<feature type="repeat" description="Hemopexin" evidence="21">
    <location>
        <begin position="304"/>
        <end position="353"/>
    </location>
</feature>
<keyword evidence="8" id="KW-0677">Repeat</keyword>
<evidence type="ECO:0000256" key="9">
    <source>
        <dbReference type="ARBA" id="ARBA00022801"/>
    </source>
</evidence>
<dbReference type="AlphaFoldDB" id="A0A811ZMJ9"/>
<dbReference type="GO" id="GO:0004222">
    <property type="term" value="F:metalloendopeptidase activity"/>
    <property type="evidence" value="ECO:0007669"/>
    <property type="project" value="InterPro"/>
</dbReference>
<dbReference type="SUPFAM" id="SSF50923">
    <property type="entry name" value="Hemopexin-like domain"/>
    <property type="match status" value="1"/>
</dbReference>
<evidence type="ECO:0000313" key="25">
    <source>
        <dbReference type="EMBL" id="CAD7689876.1"/>
    </source>
</evidence>
<dbReference type="GO" id="GO:0030574">
    <property type="term" value="P:collagen catabolic process"/>
    <property type="evidence" value="ECO:0007669"/>
    <property type="project" value="TreeGrafter"/>
</dbReference>
<keyword evidence="4" id="KW-0272">Extracellular matrix</keyword>
<comment type="cofactor">
    <cofactor evidence="17">
        <name>Zn(2+)</name>
        <dbReference type="ChEBI" id="CHEBI:29105"/>
    </cofactor>
    <text evidence="17">Binds 2 Zn(2+) ions per subunit.</text>
</comment>
<evidence type="ECO:0000256" key="7">
    <source>
        <dbReference type="ARBA" id="ARBA00022729"/>
    </source>
</evidence>
<keyword evidence="14 18" id="KW-1015">Disulfide bond</keyword>
<reference evidence="25" key="1">
    <citation type="submission" date="2020-12" db="EMBL/GenBank/DDBJ databases">
        <authorList>
            <consortium name="Molecular Ecology Group"/>
        </authorList>
    </citation>
    <scope>NUCLEOTIDE SEQUENCE</scope>
    <source>
        <strain evidence="25">TBG_1078</strain>
    </source>
</reference>
<dbReference type="InterPro" id="IPR002477">
    <property type="entry name" value="Peptidoglycan-bd-like"/>
</dbReference>
<dbReference type="InterPro" id="IPR021190">
    <property type="entry name" value="Pept_M10A"/>
</dbReference>
<keyword evidence="5" id="KW-0645">Protease</keyword>
<evidence type="ECO:0000256" key="6">
    <source>
        <dbReference type="ARBA" id="ARBA00022723"/>
    </source>
</evidence>
<feature type="disulfide bond" evidence="18">
    <location>
        <begin position="307"/>
        <end position="494"/>
    </location>
</feature>
<feature type="binding site" evidence="17">
    <location>
        <position position="200"/>
    </location>
    <ligand>
        <name>Ca(2+)</name>
        <dbReference type="ChEBI" id="CHEBI:29108"/>
        <label>3</label>
    </ligand>
</feature>
<dbReference type="InterPro" id="IPR018487">
    <property type="entry name" value="Hemopexin-like_repeat"/>
</dbReference>
<feature type="repeat" description="Hemopexin" evidence="21">
    <location>
        <begin position="354"/>
        <end position="400"/>
    </location>
</feature>
<comment type="caution">
    <text evidence="25">The sequence shown here is derived from an EMBL/GenBank/DDBJ whole genome shotgun (WGS) entry which is preliminary data.</text>
</comment>
<keyword evidence="12" id="KW-0482">Metalloprotease</keyword>
<protein>
    <submittedName>
        <fullName evidence="25">(raccoon dog) hypothetical protein</fullName>
    </submittedName>
</protein>
<dbReference type="InterPro" id="IPR036375">
    <property type="entry name" value="Hemopexin-like_dom_sf"/>
</dbReference>
<evidence type="ECO:0000256" key="5">
    <source>
        <dbReference type="ARBA" id="ARBA00022670"/>
    </source>
</evidence>
<dbReference type="GO" id="GO:0030198">
    <property type="term" value="P:extracellular matrix organization"/>
    <property type="evidence" value="ECO:0007669"/>
    <property type="project" value="TreeGrafter"/>
</dbReference>
<evidence type="ECO:0000256" key="4">
    <source>
        <dbReference type="ARBA" id="ARBA00022530"/>
    </source>
</evidence>
<dbReference type="GO" id="GO:0031012">
    <property type="term" value="C:extracellular matrix"/>
    <property type="evidence" value="ECO:0007669"/>
    <property type="project" value="InterPro"/>
</dbReference>
<evidence type="ECO:0000256" key="11">
    <source>
        <dbReference type="ARBA" id="ARBA00022837"/>
    </source>
</evidence>
<feature type="compositionally biased region" description="Polar residues" evidence="22">
    <location>
        <begin position="22"/>
        <end position="38"/>
    </location>
</feature>
<feature type="signal peptide" evidence="23">
    <location>
        <begin position="1"/>
        <end position="15"/>
    </location>
</feature>
<feature type="binding site" evidence="17">
    <location>
        <position position="149"/>
    </location>
    <ligand>
        <name>Ca(2+)</name>
        <dbReference type="ChEBI" id="CHEBI:29108"/>
        <label>1</label>
    </ligand>
</feature>
<feature type="short sequence motif" description="Cysteine switch" evidence="20">
    <location>
        <begin position="115"/>
        <end position="122"/>
    </location>
</feature>
<dbReference type="PROSITE" id="PS00024">
    <property type="entry name" value="HEMOPEXIN"/>
    <property type="match status" value="1"/>
</dbReference>
<dbReference type="PROSITE" id="PS00546">
    <property type="entry name" value="CYSTEINE_SWITCH"/>
    <property type="match status" value="1"/>
</dbReference>
<dbReference type="PIRSF" id="PIRSF001191">
    <property type="entry name" value="Peptidase_M10A_matrix"/>
    <property type="match status" value="1"/>
</dbReference>
<dbReference type="Gene3D" id="3.40.390.10">
    <property type="entry name" value="Collagenase (Catalytic Domain)"/>
    <property type="match status" value="1"/>
</dbReference>
<dbReference type="SMART" id="SM00120">
    <property type="entry name" value="HX"/>
    <property type="match status" value="4"/>
</dbReference>
<evidence type="ECO:0000256" key="1">
    <source>
        <dbReference type="ARBA" id="ARBA00004498"/>
    </source>
</evidence>
<dbReference type="PANTHER" id="PTHR10201">
    <property type="entry name" value="MATRIX METALLOPROTEINASE"/>
    <property type="match status" value="1"/>
</dbReference>
<dbReference type="SUPFAM" id="SSF47090">
    <property type="entry name" value="PGBD-like"/>
    <property type="match status" value="1"/>
</dbReference>
<evidence type="ECO:0000256" key="15">
    <source>
        <dbReference type="PIRSR" id="PIRSR001191-1"/>
    </source>
</evidence>
<evidence type="ECO:0000256" key="22">
    <source>
        <dbReference type="SAM" id="MobiDB-lite"/>
    </source>
</evidence>
<organism evidence="25 26">
    <name type="scientific">Nyctereutes procyonoides</name>
    <name type="common">Raccoon dog</name>
    <name type="synonym">Canis procyonoides</name>
    <dbReference type="NCBI Taxonomy" id="34880"/>
    <lineage>
        <taxon>Eukaryota</taxon>
        <taxon>Metazoa</taxon>
        <taxon>Chordata</taxon>
        <taxon>Craniata</taxon>
        <taxon>Vertebrata</taxon>
        <taxon>Euteleostomi</taxon>
        <taxon>Mammalia</taxon>
        <taxon>Eutheria</taxon>
        <taxon>Laurasiatheria</taxon>
        <taxon>Carnivora</taxon>
        <taxon>Caniformia</taxon>
        <taxon>Canidae</taxon>
        <taxon>Nyctereutes</taxon>
    </lineage>
</organism>
<feature type="binding site" evidence="17">
    <location>
        <position position="408"/>
    </location>
    <ligand>
        <name>Ca(2+)</name>
        <dbReference type="ChEBI" id="CHEBI:29108"/>
        <label>5</label>
    </ligand>
</feature>
<evidence type="ECO:0000256" key="2">
    <source>
        <dbReference type="ARBA" id="ARBA00010370"/>
    </source>
</evidence>
<comment type="similarity">
    <text evidence="2">Belongs to the peptidase M10A family.</text>
</comment>
<feature type="binding site" evidence="16">
    <location>
        <position position="243"/>
    </location>
    <ligand>
        <name>Zn(2+)</name>
        <dbReference type="ChEBI" id="CHEBI:29105"/>
        <label>2</label>
        <note>catalytic</note>
    </ligand>
</feature>
<dbReference type="Proteomes" id="UP000645828">
    <property type="component" value="Unassembled WGS sequence"/>
</dbReference>
<dbReference type="CDD" id="cd04278">
    <property type="entry name" value="ZnMc_MMP"/>
    <property type="match status" value="1"/>
</dbReference>
<feature type="binding site" evidence="17">
    <location>
        <position position="219"/>
    </location>
    <ligand>
        <name>Ca(2+)</name>
        <dbReference type="ChEBI" id="CHEBI:29108"/>
        <label>2</label>
    </ligand>
</feature>
<evidence type="ECO:0000259" key="24">
    <source>
        <dbReference type="SMART" id="SM00235"/>
    </source>
</evidence>
<feature type="binding site" evidence="17">
    <location>
        <position position="360"/>
    </location>
    <ligand>
        <name>Ca(2+)</name>
        <dbReference type="ChEBI" id="CHEBI:29108"/>
        <label>5</label>
    </ligand>
</feature>
<dbReference type="InterPro" id="IPR021158">
    <property type="entry name" value="Pept_M10A_Zn_BS"/>
</dbReference>
<feature type="binding site" evidence="16">
    <location>
        <position position="253"/>
    </location>
    <ligand>
        <name>Zn(2+)</name>
        <dbReference type="ChEBI" id="CHEBI:29105"/>
        <label>2</label>
        <note>catalytic</note>
    </ligand>
</feature>
<gene>
    <name evidence="25" type="ORF">NYPRO_LOCUS22670</name>
</gene>
<evidence type="ECO:0000313" key="26">
    <source>
        <dbReference type="Proteomes" id="UP000645828"/>
    </source>
</evidence>
<feature type="chain" id="PRO_5032981597" evidence="23">
    <location>
        <begin position="16"/>
        <end position="494"/>
    </location>
</feature>
<feature type="binding site" evidence="17">
    <location>
        <position position="195"/>
    </location>
    <ligand>
        <name>Zn(2+)</name>
        <dbReference type="ChEBI" id="CHEBI:29105"/>
        <label>1</label>
    </ligand>
</feature>
<feature type="domain" description="Peptidase metallopeptidase" evidence="24">
    <location>
        <begin position="130"/>
        <end position="289"/>
    </location>
</feature>
<keyword evidence="26" id="KW-1185">Reference proteome</keyword>
<evidence type="ECO:0000256" key="14">
    <source>
        <dbReference type="ARBA" id="ARBA00023157"/>
    </source>
</evidence>
<dbReference type="GO" id="GO:0008270">
    <property type="term" value="F:zinc ion binding"/>
    <property type="evidence" value="ECO:0007669"/>
    <property type="project" value="InterPro"/>
</dbReference>
<evidence type="ECO:0000256" key="3">
    <source>
        <dbReference type="ARBA" id="ARBA00022525"/>
    </source>
</evidence>
<dbReference type="PRINTS" id="PR00138">
    <property type="entry name" value="MATRIXIN"/>
</dbReference>
<keyword evidence="10 16" id="KW-0862">Zinc</keyword>
<keyword evidence="6 16" id="KW-0479">Metal-binding</keyword>
<dbReference type="SMART" id="SM00235">
    <property type="entry name" value="ZnMc"/>
    <property type="match status" value="1"/>
</dbReference>
<dbReference type="Gene3D" id="2.110.10.10">
    <property type="entry name" value="Hemopexin-like domain"/>
    <property type="match status" value="1"/>
</dbReference>
<evidence type="ECO:0000256" key="20">
    <source>
        <dbReference type="PIRSR" id="PIRSR621190-5"/>
    </source>
</evidence>
<evidence type="ECO:0000256" key="21">
    <source>
        <dbReference type="PROSITE-ProRule" id="PRU01011"/>
    </source>
</evidence>
<feature type="binding site" evidence="17">
    <location>
        <position position="226"/>
    </location>
    <ligand>
        <name>Ca(2+)</name>
        <dbReference type="ChEBI" id="CHEBI:29108"/>
        <label>1</label>
    </ligand>
</feature>
<feature type="modified residue" description="Phosphotyrosine; by PKDCC" evidence="19">
    <location>
        <position position="389"/>
    </location>
</feature>
<dbReference type="InterPro" id="IPR000585">
    <property type="entry name" value="Hemopexin-like_dom"/>
</dbReference>
<dbReference type="InterPro" id="IPR001818">
    <property type="entry name" value="Pept_M10_metallopeptidase"/>
</dbReference>
<feature type="binding site" description="in inhibited form" evidence="17">
    <location>
        <position position="117"/>
    </location>
    <ligand>
        <name>Zn(2+)</name>
        <dbReference type="ChEBI" id="CHEBI:29105"/>
        <label>2</label>
        <note>catalytic</note>
    </ligand>
</feature>
<sequence length="494" mass="56208">MKLLLLVLILQVTASGTIPLTNSASSKENDVASSQVTASRPVPLTNSINSEENNETYAQRYLENFYGFVMDRIPKAKMGVNGNFMEDKIQEMQKFLGLKVTGKLDASTLDMMHMPRCGLPDVHHFSRMQGRPVWKKHLITYRINNYTPDMQPEDVDYAIQKAFQVWSNVTPLKFRKVNSGEADIMILFASRAHGDFSPFDGRGGIIAHAFGPGPGIGGDTHFDEAEIWTKTYKGTNLFLVAVHELGHSLGLGHSSDPKAIMFPTYSYVNPNTFHLSADDIQGIQSLYGGPGKHQLPSNTDGTESDNCDSNLSFDAVTTVGDKIFFFKDRFLWWRHPESPKNSVTLISSLWPTLPSGIQAAYEIGARNQVFLFKDDKYWLISNMRPQPHYPKNIHSLGFPDSVKKIDAAVFNPLLYKTYFFVDNQFWRYDEKTQFMDPGYPKLITKYFPGIRPTIDAVYYYNRHYYFFQGPDIFEYDVISHRITKRPKQNIMSGC</sequence>
<feature type="binding site" evidence="17">
    <location>
        <position position="201"/>
    </location>
    <ligand>
        <name>Ca(2+)</name>
        <dbReference type="ChEBI" id="CHEBI:29108"/>
        <label>3</label>
    </ligand>
</feature>
<keyword evidence="13" id="KW-0865">Zymogen</keyword>
<proteinExistence type="inferred from homology"/>
<dbReference type="EMBL" id="CAJHUB010000769">
    <property type="protein sequence ID" value="CAD7689876.1"/>
    <property type="molecule type" value="Genomic_DNA"/>
</dbReference>
<feature type="binding site" evidence="17">
    <location>
        <position position="183"/>
    </location>
    <ligand>
        <name>Ca(2+)</name>
        <dbReference type="ChEBI" id="CHEBI:29108"/>
        <label>2</label>
    </ligand>
</feature>
<feature type="active site" evidence="15">
    <location>
        <position position="244"/>
    </location>
</feature>
<dbReference type="InterPro" id="IPR018486">
    <property type="entry name" value="Hemopexin_CS"/>
</dbReference>
<dbReference type="FunFam" id="3.40.390.10:FF:000007">
    <property type="entry name" value="Collagenase 3"/>
    <property type="match status" value="1"/>
</dbReference>
<feature type="repeat" description="Hemopexin" evidence="21">
    <location>
        <begin position="402"/>
        <end position="450"/>
    </location>
</feature>
<evidence type="ECO:0000256" key="13">
    <source>
        <dbReference type="ARBA" id="ARBA00023145"/>
    </source>
</evidence>
<evidence type="ECO:0000256" key="17">
    <source>
        <dbReference type="PIRSR" id="PIRSR621190-2"/>
    </source>
</evidence>
<dbReference type="PANTHER" id="PTHR10201:SF267">
    <property type="entry name" value="MACROPHAGE METALLOELASTASE"/>
    <property type="match status" value="1"/>
</dbReference>
<feature type="binding site" evidence="16">
    <location>
        <position position="247"/>
    </location>
    <ligand>
        <name>Zn(2+)</name>
        <dbReference type="ChEBI" id="CHEBI:29105"/>
        <label>2</label>
        <note>catalytic</note>
    </ligand>
</feature>
<feature type="binding site" evidence="17">
    <location>
        <position position="223"/>
    </location>
    <ligand>
        <name>Ca(2+)</name>
        <dbReference type="ChEBI" id="CHEBI:29108"/>
        <label>3</label>
    </ligand>
</feature>
<evidence type="ECO:0000256" key="8">
    <source>
        <dbReference type="ARBA" id="ARBA00022737"/>
    </source>
</evidence>
<accession>A0A811ZMJ9</accession>
<evidence type="ECO:0000256" key="16">
    <source>
        <dbReference type="PIRSR" id="PIRSR001191-2"/>
    </source>
</evidence>
<keyword evidence="9" id="KW-0378">Hydrolase</keyword>
<dbReference type="CDD" id="cd00094">
    <property type="entry name" value="HX"/>
    <property type="match status" value="1"/>
</dbReference>
<evidence type="ECO:0000256" key="18">
    <source>
        <dbReference type="PIRSR" id="PIRSR621190-3"/>
    </source>
</evidence>
<dbReference type="FunFam" id="2.110.10.10:FF:000002">
    <property type="entry name" value="Matrix metallopeptidase 3"/>
    <property type="match status" value="1"/>
</dbReference>
<feature type="binding site" evidence="17">
    <location>
        <position position="221"/>
    </location>
    <ligand>
        <name>Zn(2+)</name>
        <dbReference type="ChEBI" id="CHEBI:29105"/>
        <label>1</label>
    </ligand>
</feature>
<feature type="repeat" description="Hemopexin" evidence="21">
    <location>
        <begin position="451"/>
        <end position="494"/>
    </location>
</feature>
<evidence type="ECO:0000256" key="19">
    <source>
        <dbReference type="PIRSR" id="PIRSR621190-4"/>
    </source>
</evidence>
<comment type="cofactor">
    <cofactor evidence="17">
        <name>Ca(2+)</name>
        <dbReference type="ChEBI" id="CHEBI:29108"/>
    </cofactor>
    <text evidence="17">Can bind about 5 Ca(2+) ions per subunit.</text>
</comment>
<dbReference type="InterPro" id="IPR024079">
    <property type="entry name" value="MetalloPept_cat_dom_sf"/>
</dbReference>
<feature type="binding site" evidence="17">
    <location>
        <position position="208"/>
    </location>
    <ligand>
        <name>Zn(2+)</name>
        <dbReference type="ChEBI" id="CHEBI:29105"/>
        <label>1</label>
    </ligand>
</feature>
<name>A0A811ZMJ9_NYCPR</name>
<evidence type="ECO:0000256" key="23">
    <source>
        <dbReference type="SAM" id="SignalP"/>
    </source>
</evidence>
<feature type="binding site" evidence="17">
    <location>
        <position position="457"/>
    </location>
    <ligand>
        <name>Ca(2+)</name>
        <dbReference type="ChEBI" id="CHEBI:29108"/>
        <label>5</label>
    </ligand>
</feature>